<evidence type="ECO:0000256" key="4">
    <source>
        <dbReference type="ARBA" id="ARBA00023242"/>
    </source>
</evidence>
<dbReference type="Gene3D" id="2.130.10.10">
    <property type="entry name" value="YVTN repeat-like/Quinoprotein amine dehydrogenase"/>
    <property type="match status" value="1"/>
</dbReference>
<comment type="subcellular location">
    <subcellularLocation>
        <location evidence="1">Nucleus</location>
    </subcellularLocation>
</comment>
<dbReference type="Proteomes" id="UP000095287">
    <property type="component" value="Unplaced"/>
</dbReference>
<evidence type="ECO:0000313" key="5">
    <source>
        <dbReference type="Proteomes" id="UP000095287"/>
    </source>
</evidence>
<sequence length="350" mass="38257">MTKRVYPNTYTTMITVSHTMQTPAKTNAICNLTVDESDVRFMVGTAGGPNSFLVIYEKDGPSTESYHEKVRLGVCSSVCSITLLPSRLVAVGFEDGYLRLYSIGTDILEIESHKVSQTGSCTSALAIDDSLFVGTECGKLMLVSVENLKKGVTLYKNMACVTDMCEINAHSVACGQIDGSIVIVDTKVEKRRVHLRVMNDTGITSIANHPKFPGLLAFGTEDGRVGFIDTMKETKNRSHVFTATSYPCPVWKIAYHPKKSNLLYTSSDDGSFIEWDAIGSTKSSENVAGEVDRDAFASATLEYSMQVRHLIKSTAPVNALAIVGDRYIIALECSQVQIVRTVPHESVELK</sequence>
<keyword evidence="2" id="KW-0853">WD repeat</keyword>
<evidence type="ECO:0000256" key="1">
    <source>
        <dbReference type="ARBA" id="ARBA00004123"/>
    </source>
</evidence>
<dbReference type="InterPro" id="IPR015943">
    <property type="entry name" value="WD40/YVTN_repeat-like_dom_sf"/>
</dbReference>
<keyword evidence="3" id="KW-0677">Repeat</keyword>
<dbReference type="InterPro" id="IPR001680">
    <property type="entry name" value="WD40_rpt"/>
</dbReference>
<dbReference type="SUPFAM" id="SSF50978">
    <property type="entry name" value="WD40 repeat-like"/>
    <property type="match status" value="1"/>
</dbReference>
<dbReference type="WBParaSite" id="L893_g22937.t1">
    <property type="protein sequence ID" value="L893_g22937.t1"/>
    <property type="gene ID" value="L893_g22937"/>
</dbReference>
<proteinExistence type="predicted"/>
<dbReference type="InterPro" id="IPR036322">
    <property type="entry name" value="WD40_repeat_dom_sf"/>
</dbReference>
<accession>A0A1I7Z5E3</accession>
<protein>
    <submittedName>
        <fullName evidence="6">WD_REPEATS_REGION domain-containing protein</fullName>
    </submittedName>
</protein>
<name>A0A1I7Z5E3_9BILA</name>
<dbReference type="GO" id="GO:0031080">
    <property type="term" value="C:nuclear pore outer ring"/>
    <property type="evidence" value="ECO:0007669"/>
    <property type="project" value="TreeGrafter"/>
</dbReference>
<organism evidence="5 6">
    <name type="scientific">Steinernema glaseri</name>
    <dbReference type="NCBI Taxonomy" id="37863"/>
    <lineage>
        <taxon>Eukaryota</taxon>
        <taxon>Metazoa</taxon>
        <taxon>Ecdysozoa</taxon>
        <taxon>Nematoda</taxon>
        <taxon>Chromadorea</taxon>
        <taxon>Rhabditida</taxon>
        <taxon>Tylenchina</taxon>
        <taxon>Panagrolaimomorpha</taxon>
        <taxon>Strongyloidoidea</taxon>
        <taxon>Steinernematidae</taxon>
        <taxon>Steinernema</taxon>
    </lineage>
</organism>
<keyword evidence="5" id="KW-1185">Reference proteome</keyword>
<dbReference type="SMART" id="SM00320">
    <property type="entry name" value="WD40"/>
    <property type="match status" value="3"/>
</dbReference>
<reference evidence="6" key="1">
    <citation type="submission" date="2016-11" db="UniProtKB">
        <authorList>
            <consortium name="WormBaseParasite"/>
        </authorList>
    </citation>
    <scope>IDENTIFICATION</scope>
</reference>
<dbReference type="PANTHER" id="PTHR22652:SF0">
    <property type="entry name" value="NUCLEOPORIN NUP43"/>
    <property type="match status" value="1"/>
</dbReference>
<dbReference type="PANTHER" id="PTHR22652">
    <property type="entry name" value="NUCLEOPORIN NUP43"/>
    <property type="match status" value="1"/>
</dbReference>
<evidence type="ECO:0000313" key="6">
    <source>
        <dbReference type="WBParaSite" id="L893_g22937.t1"/>
    </source>
</evidence>
<evidence type="ECO:0000256" key="3">
    <source>
        <dbReference type="ARBA" id="ARBA00022737"/>
    </source>
</evidence>
<keyword evidence="4" id="KW-0539">Nucleus</keyword>
<evidence type="ECO:0000256" key="2">
    <source>
        <dbReference type="ARBA" id="ARBA00022574"/>
    </source>
</evidence>
<dbReference type="AlphaFoldDB" id="A0A1I7Z5E3"/>